<dbReference type="PANTHER" id="PTHR42110">
    <property type="entry name" value="L-ASPARAGINASE, PUTATIVE (AFU_ORTHOLOGUE AFUA_3G11890)-RELATED"/>
    <property type="match status" value="1"/>
</dbReference>
<organism evidence="1 2">
    <name type="scientific">Elsinoe australis</name>
    <dbReference type="NCBI Taxonomy" id="40998"/>
    <lineage>
        <taxon>Eukaryota</taxon>
        <taxon>Fungi</taxon>
        <taxon>Dikarya</taxon>
        <taxon>Ascomycota</taxon>
        <taxon>Pezizomycotina</taxon>
        <taxon>Dothideomycetes</taxon>
        <taxon>Dothideomycetidae</taxon>
        <taxon>Myriangiales</taxon>
        <taxon>Elsinoaceae</taxon>
        <taxon>Elsinoe</taxon>
    </lineage>
</organism>
<dbReference type="InterPro" id="IPR010349">
    <property type="entry name" value="Asparaginase_II"/>
</dbReference>
<reference evidence="1 2" key="1">
    <citation type="submission" date="2018-02" db="EMBL/GenBank/DDBJ databases">
        <title>Draft genome sequences of Elsinoe sp., causing black scab on jojoba.</title>
        <authorList>
            <person name="Stodart B."/>
            <person name="Jeffress S."/>
            <person name="Ash G."/>
            <person name="Arun Chinnappa K."/>
        </authorList>
    </citation>
    <scope>NUCLEOTIDE SEQUENCE [LARGE SCALE GENOMIC DNA]</scope>
    <source>
        <strain evidence="1 2">Hillstone_2</strain>
    </source>
</reference>
<proteinExistence type="predicted"/>
<accession>A0A4U7BBE6</accession>
<dbReference type="Proteomes" id="UP000308133">
    <property type="component" value="Unassembled WGS sequence"/>
</dbReference>
<evidence type="ECO:0000313" key="2">
    <source>
        <dbReference type="Proteomes" id="UP000308133"/>
    </source>
</evidence>
<evidence type="ECO:0000313" key="1">
    <source>
        <dbReference type="EMBL" id="TKX27110.1"/>
    </source>
</evidence>
<comment type="caution">
    <text evidence="1">The sequence shown here is derived from an EMBL/GenBank/DDBJ whole genome shotgun (WGS) entry which is preliminary data.</text>
</comment>
<dbReference type="EMBL" id="PTQR01000008">
    <property type="protein sequence ID" value="TKX27110.1"/>
    <property type="molecule type" value="Genomic_DNA"/>
</dbReference>
<dbReference type="Pfam" id="PF06089">
    <property type="entry name" value="Asparaginase_II"/>
    <property type="match status" value="2"/>
</dbReference>
<dbReference type="AlphaFoldDB" id="A0A4U7BBE6"/>
<gene>
    <name evidence="1" type="ORF">C1H76_0657</name>
</gene>
<name>A0A4U7BBE6_9PEZI</name>
<dbReference type="PANTHER" id="PTHR42110:SF1">
    <property type="entry name" value="L-ASPARAGINASE, PUTATIVE (AFU_ORTHOLOGUE AFUA_3G11890)-RELATED"/>
    <property type="match status" value="1"/>
</dbReference>
<evidence type="ECO:0008006" key="3">
    <source>
        <dbReference type="Google" id="ProtNLM"/>
    </source>
</evidence>
<sequence>MVSSTPAPDYIVTDRGGIVENRYSVHCAVVDQTGRILYTCGDPNRLTLARSAAKPAQALAVLEIEGFDKYGYDDVNGGWSKADLTPTGVYNNCSGKHAGMLGGAKALREEFEGYELPDHPMQRRVKETFEYTCGMSPDEVKWAIDGCNLPAPACPLDGLANVYAFFAGAPDAPEKTPRMEATNRIFSAMATHPDAFAGSLIGKVGADGCYGVGVRASDETRKLDADGAIGIAVKIEDGNRNILYSAVVEILEQLDLGNEEMRGKLDKYHAQEIKNTMGIVTGHVAHPFRLRPS</sequence>
<protein>
    <recommendedName>
        <fullName evidence="3">Asparaginase</fullName>
    </recommendedName>
</protein>